<name>A0A8H2VVJ3_9HELO</name>
<sequence length="327" mass="38021">MASEHEPKPPQGEIILSAPLHSDMSSVYHLIQDGDRISANIVADQPENHHAVMRPSQIVNNDTFLSESGSKSGALRSISYTPPITRSKSKLLGVEQSLPLSKNARQRQSSIKNQKRKARAQPITTTFHYFICFPIEIRLEIFRHMFPHPRTISTSNQHYSTRDSSQIELLKPAVTFYINHEARQETLRFWVVDKAFNHTPGAFDEMSFRPNYDQFQLNVYLWNSESYIQSMRRFEEKNPGCLSAVKEITLVASKPGYMPIFNLKLHDRPNIFQHLPKLERVFIRCVIFKPQLILKFWPSLHKFWMQKVWKQAWGSKEKVPDISYLAI</sequence>
<reference evidence="3" key="1">
    <citation type="submission" date="2020-10" db="EMBL/GenBank/DDBJ databases">
        <authorList>
            <person name="Kusch S."/>
        </authorList>
    </citation>
    <scope>NUCLEOTIDE SEQUENCE</scope>
    <source>
        <strain evidence="3">SwB9</strain>
    </source>
</reference>
<dbReference type="EMBL" id="CAJHIA010000013">
    <property type="protein sequence ID" value="CAD6444980.1"/>
    <property type="molecule type" value="Genomic_DNA"/>
</dbReference>
<feature type="domain" description="2EXR" evidence="2">
    <location>
        <begin position="127"/>
        <end position="196"/>
    </location>
</feature>
<keyword evidence="4" id="KW-1185">Reference proteome</keyword>
<dbReference type="OrthoDB" id="3530648at2759"/>
<dbReference type="AlphaFoldDB" id="A0A8H2VVJ3"/>
<gene>
    <name evidence="3" type="ORF">SCLTRI_LOCUS4772</name>
</gene>
<dbReference type="InterPro" id="IPR045518">
    <property type="entry name" value="2EXR"/>
</dbReference>
<evidence type="ECO:0000259" key="2">
    <source>
        <dbReference type="Pfam" id="PF20150"/>
    </source>
</evidence>
<evidence type="ECO:0000313" key="3">
    <source>
        <dbReference type="EMBL" id="CAD6444980.1"/>
    </source>
</evidence>
<protein>
    <submittedName>
        <fullName evidence="3">Ef054247-0ec0-4bc0-9235-0bee63ec2960</fullName>
    </submittedName>
</protein>
<accession>A0A8H2VVJ3</accession>
<evidence type="ECO:0000256" key="1">
    <source>
        <dbReference type="SAM" id="MobiDB-lite"/>
    </source>
</evidence>
<dbReference type="PANTHER" id="PTHR35910">
    <property type="entry name" value="2EXR DOMAIN-CONTAINING PROTEIN"/>
    <property type="match status" value="1"/>
</dbReference>
<dbReference type="PANTHER" id="PTHR35910:SF1">
    <property type="entry name" value="2EXR DOMAIN-CONTAINING PROTEIN"/>
    <property type="match status" value="1"/>
</dbReference>
<feature type="region of interest" description="Disordered" evidence="1">
    <location>
        <begin position="96"/>
        <end position="118"/>
    </location>
</feature>
<comment type="caution">
    <text evidence="3">The sequence shown here is derived from an EMBL/GenBank/DDBJ whole genome shotgun (WGS) entry which is preliminary data.</text>
</comment>
<organism evidence="3 4">
    <name type="scientific">Sclerotinia trifoliorum</name>
    <dbReference type="NCBI Taxonomy" id="28548"/>
    <lineage>
        <taxon>Eukaryota</taxon>
        <taxon>Fungi</taxon>
        <taxon>Dikarya</taxon>
        <taxon>Ascomycota</taxon>
        <taxon>Pezizomycotina</taxon>
        <taxon>Leotiomycetes</taxon>
        <taxon>Helotiales</taxon>
        <taxon>Sclerotiniaceae</taxon>
        <taxon>Sclerotinia</taxon>
    </lineage>
</organism>
<evidence type="ECO:0000313" key="4">
    <source>
        <dbReference type="Proteomes" id="UP000624404"/>
    </source>
</evidence>
<dbReference type="Proteomes" id="UP000624404">
    <property type="component" value="Unassembled WGS sequence"/>
</dbReference>
<proteinExistence type="predicted"/>
<dbReference type="Pfam" id="PF20150">
    <property type="entry name" value="2EXR"/>
    <property type="match status" value="1"/>
</dbReference>